<evidence type="ECO:0000313" key="3">
    <source>
        <dbReference type="EMBL" id="KAF5958619.1"/>
    </source>
</evidence>
<evidence type="ECO:0000259" key="2">
    <source>
        <dbReference type="SMART" id="SM01177"/>
    </source>
</evidence>
<dbReference type="Pfam" id="PF13889">
    <property type="entry name" value="Chromosome_seg"/>
    <property type="match status" value="1"/>
</dbReference>
<keyword evidence="4" id="KW-1185">Reference proteome</keyword>
<feature type="compositionally biased region" description="Basic and acidic residues" evidence="1">
    <location>
        <begin position="553"/>
        <end position="568"/>
    </location>
</feature>
<dbReference type="AlphaFoldDB" id="A0A7J7I116"/>
<dbReference type="SMART" id="SM01177">
    <property type="entry name" value="DUF4210"/>
    <property type="match status" value="1"/>
</dbReference>
<dbReference type="Proteomes" id="UP000593564">
    <property type="component" value="Unassembled WGS sequence"/>
</dbReference>
<accession>A0A7J7I116</accession>
<dbReference type="PANTHER" id="PTHR13199">
    <property type="entry name" value="GH03947P"/>
    <property type="match status" value="1"/>
</dbReference>
<dbReference type="EMBL" id="JACBKZ010000002">
    <property type="protein sequence ID" value="KAF5958619.1"/>
    <property type="molecule type" value="Genomic_DNA"/>
</dbReference>
<dbReference type="InterPro" id="IPR025261">
    <property type="entry name" value="Atos-like_cons_dom"/>
</dbReference>
<gene>
    <name evidence="3" type="ORF">HYC85_005844</name>
</gene>
<feature type="region of interest" description="Disordered" evidence="1">
    <location>
        <begin position="531"/>
        <end position="571"/>
    </location>
</feature>
<dbReference type="InterPro" id="IPR033473">
    <property type="entry name" value="Atos-like_C"/>
</dbReference>
<sequence length="723" mass="80162">MGLPQVSSSESAEEATESLSTSVHSRPRFVNVSTCDLDGMHVGSISRTVGDSLCSSLGDFQETTSLEQSKLSDDSFKCKGAMDVGSNVQELKIGFYGRTGVSPASRIVGFECGRKNYFFDGLNEVSNDHVHSSSGVGITLNETESSGSLVKKRLLSSSSMLSADQLGVDPLDISCRNFQVNSPGSCRVSVAQDYKKANTGSRNHLTNQIWSVCNCSERKDMLYDYGRPDSIFFTDGPLVEDKEVLPYTCLSSPGLDPFKNLRKVRTRTGVISISPEKVMSSPLSSSPLGPKFSETMKAARGCRKCQERDRGWHAPLTKISLALSLPLKKIIFQGQVNHLKILIFCKKSPIRLPWKVIGGKSWPLSHDSIPHCMKLGRSLRGLPVRRSLVGSFEESLLSGRLSSGKFSQRIDGFLAVLSITGGSFSPKSQKLPFAVTSVDGDNFLLYYASIDLRRTPLNNYRFQNLKRDLSNDDSQGAKSCLRIPVKGRIQLVLSNPEKTPLHFFFCNYDLSDMPAGTKTFLRQKVTLAGSGPTSMRVTGEHRNFDTNYNDKVTPLERSHPDQSIKESEGSNSIGSMGITNFSVEHYHIGNIGFPSLIDQNECDNTLCHRTGHKDFSWPDLCHEAKDKSEHACSKVNENAASGGTLRYALHVRFLCPFSKRSVISVQRCKSDPPSVPQKTKKRRFYLYNDMRVVFPQRHSDADEGKLNVEYHFPADPKYFDISN</sequence>
<dbReference type="Pfam" id="PF13915">
    <property type="entry name" value="DUF4210"/>
    <property type="match status" value="1"/>
</dbReference>
<reference evidence="4" key="1">
    <citation type="journal article" date="2020" name="Nat. Commun.">
        <title>Genome assembly of wild tea tree DASZ reveals pedigree and selection history of tea varieties.</title>
        <authorList>
            <person name="Zhang W."/>
            <person name="Zhang Y."/>
            <person name="Qiu H."/>
            <person name="Guo Y."/>
            <person name="Wan H."/>
            <person name="Zhang X."/>
            <person name="Scossa F."/>
            <person name="Alseekh S."/>
            <person name="Zhang Q."/>
            <person name="Wang P."/>
            <person name="Xu L."/>
            <person name="Schmidt M.H."/>
            <person name="Jia X."/>
            <person name="Li D."/>
            <person name="Zhu A."/>
            <person name="Guo F."/>
            <person name="Chen W."/>
            <person name="Ni D."/>
            <person name="Usadel B."/>
            <person name="Fernie A.R."/>
            <person name="Wen W."/>
        </authorList>
    </citation>
    <scope>NUCLEOTIDE SEQUENCE [LARGE SCALE GENOMIC DNA]</scope>
    <source>
        <strain evidence="4">cv. G240</strain>
    </source>
</reference>
<evidence type="ECO:0000256" key="1">
    <source>
        <dbReference type="SAM" id="MobiDB-lite"/>
    </source>
</evidence>
<evidence type="ECO:0000313" key="4">
    <source>
        <dbReference type="Proteomes" id="UP000593564"/>
    </source>
</evidence>
<name>A0A7J7I116_CAMSI</name>
<proteinExistence type="predicted"/>
<organism evidence="3 4">
    <name type="scientific">Camellia sinensis</name>
    <name type="common">Tea plant</name>
    <name type="synonym">Thea sinensis</name>
    <dbReference type="NCBI Taxonomy" id="4442"/>
    <lineage>
        <taxon>Eukaryota</taxon>
        <taxon>Viridiplantae</taxon>
        <taxon>Streptophyta</taxon>
        <taxon>Embryophyta</taxon>
        <taxon>Tracheophyta</taxon>
        <taxon>Spermatophyta</taxon>
        <taxon>Magnoliopsida</taxon>
        <taxon>eudicotyledons</taxon>
        <taxon>Gunneridae</taxon>
        <taxon>Pentapetalae</taxon>
        <taxon>asterids</taxon>
        <taxon>Ericales</taxon>
        <taxon>Theaceae</taxon>
        <taxon>Camellia</taxon>
    </lineage>
</organism>
<feature type="region of interest" description="Disordered" evidence="1">
    <location>
        <begin position="1"/>
        <end position="20"/>
    </location>
</feature>
<dbReference type="PANTHER" id="PTHR13199:SF23">
    <property type="entry name" value="MEIOSIS CHROMOSOME SEGREGATION FAMILY PROTEIN"/>
    <property type="match status" value="1"/>
</dbReference>
<protein>
    <recommendedName>
        <fullName evidence="2">Atos-like conserved domain-containing protein</fullName>
    </recommendedName>
</protein>
<comment type="caution">
    <text evidence="3">The sequence shown here is derived from an EMBL/GenBank/DDBJ whole genome shotgun (WGS) entry which is preliminary data.</text>
</comment>
<feature type="domain" description="Atos-like conserved" evidence="2">
    <location>
        <begin position="388"/>
        <end position="447"/>
    </location>
</feature>
<dbReference type="InterPro" id="IPR051506">
    <property type="entry name" value="ATOS_Transcription_Regulators"/>
</dbReference>
<reference evidence="3 4" key="2">
    <citation type="submission" date="2020-07" db="EMBL/GenBank/DDBJ databases">
        <title>Genome assembly of wild tea tree DASZ reveals pedigree and selection history of tea varieties.</title>
        <authorList>
            <person name="Zhang W."/>
        </authorList>
    </citation>
    <scope>NUCLEOTIDE SEQUENCE [LARGE SCALE GENOMIC DNA]</scope>
    <source>
        <strain evidence="4">cv. G240</strain>
        <tissue evidence="3">Leaf</tissue>
    </source>
</reference>